<feature type="compositionally biased region" description="Basic and acidic residues" evidence="1">
    <location>
        <begin position="17"/>
        <end position="32"/>
    </location>
</feature>
<keyword evidence="3" id="KW-1185">Reference proteome</keyword>
<dbReference type="EMBL" id="JBBPFD010000018">
    <property type="protein sequence ID" value="KAK7889913.1"/>
    <property type="molecule type" value="Genomic_DNA"/>
</dbReference>
<feature type="region of interest" description="Disordered" evidence="1">
    <location>
        <begin position="77"/>
        <end position="145"/>
    </location>
</feature>
<dbReference type="AlphaFoldDB" id="A0AAW0N3L8"/>
<name>A0AAW0N3L8_9GOBI</name>
<evidence type="ECO:0000256" key="1">
    <source>
        <dbReference type="SAM" id="MobiDB-lite"/>
    </source>
</evidence>
<sequence>MIDRSRRESIDTGTITERVDMSHQETETEPCGRVDQGTDTDKICIEVCLPQPAAESKDQGVEMSKSEIKVTEIMAETAAVPVSPPRPRTNSMERGTETERVITLDQTTETPVTERVNQVTETETGNNHPIRPRTSSVDRGTLQKG</sequence>
<accession>A0AAW0N3L8</accession>
<gene>
    <name evidence="2" type="ORF">WMY93_025473</name>
</gene>
<protein>
    <submittedName>
        <fullName evidence="2">Uncharacterized protein</fullName>
    </submittedName>
</protein>
<comment type="caution">
    <text evidence="2">The sequence shown here is derived from an EMBL/GenBank/DDBJ whole genome shotgun (WGS) entry which is preliminary data.</text>
</comment>
<feature type="region of interest" description="Disordered" evidence="1">
    <location>
        <begin position="1"/>
        <end position="37"/>
    </location>
</feature>
<proteinExistence type="predicted"/>
<reference evidence="3" key="1">
    <citation type="submission" date="2024-04" db="EMBL/GenBank/DDBJ databases">
        <title>Salinicola lusitanus LLJ914,a marine bacterium isolated from the Okinawa Trough.</title>
        <authorList>
            <person name="Li J."/>
        </authorList>
    </citation>
    <scope>NUCLEOTIDE SEQUENCE [LARGE SCALE GENOMIC DNA]</scope>
</reference>
<evidence type="ECO:0000313" key="3">
    <source>
        <dbReference type="Proteomes" id="UP001460270"/>
    </source>
</evidence>
<organism evidence="2 3">
    <name type="scientific">Mugilogobius chulae</name>
    <name type="common">yellowstripe goby</name>
    <dbReference type="NCBI Taxonomy" id="88201"/>
    <lineage>
        <taxon>Eukaryota</taxon>
        <taxon>Metazoa</taxon>
        <taxon>Chordata</taxon>
        <taxon>Craniata</taxon>
        <taxon>Vertebrata</taxon>
        <taxon>Euteleostomi</taxon>
        <taxon>Actinopterygii</taxon>
        <taxon>Neopterygii</taxon>
        <taxon>Teleostei</taxon>
        <taxon>Neoteleostei</taxon>
        <taxon>Acanthomorphata</taxon>
        <taxon>Gobiaria</taxon>
        <taxon>Gobiiformes</taxon>
        <taxon>Gobioidei</taxon>
        <taxon>Gobiidae</taxon>
        <taxon>Gobionellinae</taxon>
        <taxon>Mugilogobius</taxon>
    </lineage>
</organism>
<evidence type="ECO:0000313" key="2">
    <source>
        <dbReference type="EMBL" id="KAK7889913.1"/>
    </source>
</evidence>
<feature type="compositionally biased region" description="Polar residues" evidence="1">
    <location>
        <begin position="104"/>
        <end position="145"/>
    </location>
</feature>
<dbReference type="Proteomes" id="UP001460270">
    <property type="component" value="Unassembled WGS sequence"/>
</dbReference>
<feature type="compositionally biased region" description="Basic and acidic residues" evidence="1">
    <location>
        <begin position="1"/>
        <end position="10"/>
    </location>
</feature>